<gene>
    <name evidence="1" type="ORF">GOBAR_AA38063</name>
</gene>
<organism evidence="1 2">
    <name type="scientific">Gossypium barbadense</name>
    <name type="common">Sea Island cotton</name>
    <name type="synonym">Hibiscus barbadensis</name>
    <dbReference type="NCBI Taxonomy" id="3634"/>
    <lineage>
        <taxon>Eukaryota</taxon>
        <taxon>Viridiplantae</taxon>
        <taxon>Streptophyta</taxon>
        <taxon>Embryophyta</taxon>
        <taxon>Tracheophyta</taxon>
        <taxon>Spermatophyta</taxon>
        <taxon>Magnoliopsida</taxon>
        <taxon>eudicotyledons</taxon>
        <taxon>Gunneridae</taxon>
        <taxon>Pentapetalae</taxon>
        <taxon>rosids</taxon>
        <taxon>malvids</taxon>
        <taxon>Malvales</taxon>
        <taxon>Malvaceae</taxon>
        <taxon>Malvoideae</taxon>
        <taxon>Gossypium</taxon>
    </lineage>
</organism>
<accession>A0A2P5VUY4</accession>
<evidence type="ECO:0000313" key="2">
    <source>
        <dbReference type="Proteomes" id="UP000239757"/>
    </source>
</evidence>
<protein>
    <submittedName>
        <fullName evidence="1">Uncharacterized protein</fullName>
    </submittedName>
</protein>
<dbReference type="EMBL" id="KZ670757">
    <property type="protein sequence ID" value="PPR82658.1"/>
    <property type="molecule type" value="Genomic_DNA"/>
</dbReference>
<dbReference type="AlphaFoldDB" id="A0A2P5VUY4"/>
<proteinExistence type="predicted"/>
<sequence>MESHFETASQPDPTTDAHTFLEFNTQAESKFEYTDIPRDPICSLPTPSGATTAECHLDAVASSSPFSAVKGASRGVMSNNNSNSNGISNNEAMETVGDENGGYEYGNGGFCRACCRDEKKYKALKRATEREISQSADVICCTCVGAGDPKFHQAIYLTHGMNPIIDIEQQLQVQTFVQLGKMTPTLSPLPHATEPVYIIPLVLGAKQVMDRQIPAW</sequence>
<dbReference type="Proteomes" id="UP000239757">
    <property type="component" value="Unassembled WGS sequence"/>
</dbReference>
<reference evidence="1 2" key="1">
    <citation type="submission" date="2015-01" db="EMBL/GenBank/DDBJ databases">
        <title>Genome of allotetraploid Gossypium barbadense reveals genomic plasticity and fiber elongation in cotton evolution.</title>
        <authorList>
            <person name="Chen X."/>
            <person name="Liu X."/>
            <person name="Zhao B."/>
            <person name="Zheng H."/>
            <person name="Hu Y."/>
            <person name="Lu G."/>
            <person name="Yang C."/>
            <person name="Chen J."/>
            <person name="Shan C."/>
            <person name="Zhang L."/>
            <person name="Zhou Y."/>
            <person name="Wang L."/>
            <person name="Guo W."/>
            <person name="Bai Y."/>
            <person name="Ruan J."/>
            <person name="Shangguan X."/>
            <person name="Mao Y."/>
            <person name="Jiang J."/>
            <person name="Zhu Y."/>
            <person name="Lei J."/>
            <person name="Kang H."/>
            <person name="Chen S."/>
            <person name="He X."/>
            <person name="Wang R."/>
            <person name="Wang Y."/>
            <person name="Chen J."/>
            <person name="Wang L."/>
            <person name="Yu S."/>
            <person name="Wang B."/>
            <person name="Wei J."/>
            <person name="Song S."/>
            <person name="Lu X."/>
            <person name="Gao Z."/>
            <person name="Gu W."/>
            <person name="Deng X."/>
            <person name="Ma D."/>
            <person name="Wang S."/>
            <person name="Liang W."/>
            <person name="Fang L."/>
            <person name="Cai C."/>
            <person name="Zhu X."/>
            <person name="Zhou B."/>
            <person name="Zhang Y."/>
            <person name="Chen Z."/>
            <person name="Xu S."/>
            <person name="Zhu R."/>
            <person name="Wang S."/>
            <person name="Zhang T."/>
            <person name="Zhao G."/>
        </authorList>
    </citation>
    <scope>NUCLEOTIDE SEQUENCE [LARGE SCALE GENOMIC DNA]</scope>
    <source>
        <strain evidence="2">cv. Xinhai21</strain>
        <tissue evidence="1">Leaf</tissue>
    </source>
</reference>
<evidence type="ECO:0000313" key="1">
    <source>
        <dbReference type="EMBL" id="PPR82658.1"/>
    </source>
</evidence>
<dbReference type="OrthoDB" id="1746637at2759"/>
<name>A0A2P5VUY4_GOSBA</name>